<sequence>MISKELTRHPIQRISKEAINELPLARWEGPIRLITTPEEAKQVAAALIDAGPLGFDTETRPAFHKGQKFPPSLLQLATAEEVLLFQLRSTGLPAPLRDILSTDGIVKAGVAVAFDLQTLQAIHPFGAAGFVDLAQTAKRRGIGNHGLRGLAAVVCGIRISKTARTTNWANPDLSPQQIQYAATDAWISREIYLRLKNLPARVQSPTDGAPSPANPFTPTSGLPARR</sequence>
<dbReference type="GO" id="GO:0003676">
    <property type="term" value="F:nucleic acid binding"/>
    <property type="evidence" value="ECO:0007669"/>
    <property type="project" value="InterPro"/>
</dbReference>
<dbReference type="GO" id="GO:0008408">
    <property type="term" value="F:3'-5' exonuclease activity"/>
    <property type="evidence" value="ECO:0007669"/>
    <property type="project" value="InterPro"/>
</dbReference>
<name>A0A7T6APE8_9BACT</name>
<dbReference type="CDD" id="cd06141">
    <property type="entry name" value="WRN_exo"/>
    <property type="match status" value="1"/>
</dbReference>
<evidence type="ECO:0000313" key="4">
    <source>
        <dbReference type="Proteomes" id="UP000596092"/>
    </source>
</evidence>
<keyword evidence="4" id="KW-1185">Reference proteome</keyword>
<dbReference type="RefSeq" id="WP_199263371.1">
    <property type="nucleotide sequence ID" value="NZ_CP054140.1"/>
</dbReference>
<reference evidence="3 4" key="1">
    <citation type="submission" date="2020-05" db="EMBL/GenBank/DDBJ databases">
        <title>Complete genome of Desulfobulbus oligotrophicus.</title>
        <authorList>
            <person name="Podar M."/>
        </authorList>
    </citation>
    <scope>NUCLEOTIDE SEQUENCE [LARGE SCALE GENOMIC DNA]</scope>
    <source>
        <strain evidence="3 4">Prop6</strain>
    </source>
</reference>
<dbReference type="PANTHER" id="PTHR47765:SF2">
    <property type="entry name" value="EXONUCLEASE MUT-7 HOMOLOG"/>
    <property type="match status" value="1"/>
</dbReference>
<keyword evidence="3" id="KW-0378">Hydrolase</keyword>
<dbReference type="GO" id="GO:0006139">
    <property type="term" value="P:nucleobase-containing compound metabolic process"/>
    <property type="evidence" value="ECO:0007669"/>
    <property type="project" value="InterPro"/>
</dbReference>
<dbReference type="SMART" id="SM00474">
    <property type="entry name" value="35EXOc"/>
    <property type="match status" value="1"/>
</dbReference>
<dbReference type="InterPro" id="IPR052408">
    <property type="entry name" value="Exonuclease_MUT-7-like"/>
</dbReference>
<keyword evidence="3" id="KW-0540">Nuclease</keyword>
<dbReference type="InterPro" id="IPR036397">
    <property type="entry name" value="RNaseH_sf"/>
</dbReference>
<feature type="domain" description="3'-5' exonuclease" evidence="2">
    <location>
        <begin position="31"/>
        <end position="200"/>
    </location>
</feature>
<keyword evidence="3" id="KW-0269">Exonuclease</keyword>
<dbReference type="AlphaFoldDB" id="A0A7T6APE8"/>
<evidence type="ECO:0000256" key="1">
    <source>
        <dbReference type="SAM" id="MobiDB-lite"/>
    </source>
</evidence>
<organism evidence="3 4">
    <name type="scientific">Desulfobulbus oligotrophicus</name>
    <dbReference type="NCBI Taxonomy" id="1909699"/>
    <lineage>
        <taxon>Bacteria</taxon>
        <taxon>Pseudomonadati</taxon>
        <taxon>Thermodesulfobacteriota</taxon>
        <taxon>Desulfobulbia</taxon>
        <taxon>Desulfobulbales</taxon>
        <taxon>Desulfobulbaceae</taxon>
        <taxon>Desulfobulbus</taxon>
    </lineage>
</organism>
<dbReference type="InterPro" id="IPR002562">
    <property type="entry name" value="3'-5'_exonuclease_dom"/>
</dbReference>
<dbReference type="Proteomes" id="UP000596092">
    <property type="component" value="Chromosome"/>
</dbReference>
<feature type="region of interest" description="Disordered" evidence="1">
    <location>
        <begin position="203"/>
        <end position="226"/>
    </location>
</feature>
<dbReference type="Gene3D" id="3.30.420.10">
    <property type="entry name" value="Ribonuclease H-like superfamily/Ribonuclease H"/>
    <property type="match status" value="1"/>
</dbReference>
<gene>
    <name evidence="3" type="ORF">HP555_01035</name>
</gene>
<evidence type="ECO:0000313" key="3">
    <source>
        <dbReference type="EMBL" id="QQG64538.1"/>
    </source>
</evidence>
<evidence type="ECO:0000259" key="2">
    <source>
        <dbReference type="SMART" id="SM00474"/>
    </source>
</evidence>
<proteinExistence type="predicted"/>
<dbReference type="InterPro" id="IPR012337">
    <property type="entry name" value="RNaseH-like_sf"/>
</dbReference>
<dbReference type="EMBL" id="CP054140">
    <property type="protein sequence ID" value="QQG64538.1"/>
    <property type="molecule type" value="Genomic_DNA"/>
</dbReference>
<dbReference type="KEGG" id="dog:HP555_01035"/>
<accession>A0A7T6APE8</accession>
<protein>
    <submittedName>
        <fullName evidence="3">3'-5' exonuclease domain-containing protein 2</fullName>
    </submittedName>
</protein>
<dbReference type="PANTHER" id="PTHR47765">
    <property type="entry name" value="3'-5' EXONUCLEASE DOMAIN-CONTAINING PROTEIN"/>
    <property type="match status" value="1"/>
</dbReference>
<dbReference type="Pfam" id="PF01612">
    <property type="entry name" value="DNA_pol_A_exo1"/>
    <property type="match status" value="1"/>
</dbReference>
<dbReference type="SUPFAM" id="SSF53098">
    <property type="entry name" value="Ribonuclease H-like"/>
    <property type="match status" value="1"/>
</dbReference>